<dbReference type="RefSeq" id="XP_002773578.1">
    <property type="nucleotide sequence ID" value="XM_002773532.1"/>
</dbReference>
<dbReference type="GeneID" id="9041419"/>
<protein>
    <recommendedName>
        <fullName evidence="1">Integrase catalytic domain-containing protein</fullName>
    </recommendedName>
</protein>
<dbReference type="GO" id="GO:0003676">
    <property type="term" value="F:nucleic acid binding"/>
    <property type="evidence" value="ECO:0007669"/>
    <property type="project" value="InterPro"/>
</dbReference>
<proteinExistence type="predicted"/>
<dbReference type="Gene3D" id="3.30.420.10">
    <property type="entry name" value="Ribonuclease H-like superfamily/Ribonuclease H"/>
    <property type="match status" value="1"/>
</dbReference>
<dbReference type="InterPro" id="IPR012337">
    <property type="entry name" value="RNaseH-like_sf"/>
</dbReference>
<feature type="domain" description="Integrase catalytic" evidence="1">
    <location>
        <begin position="271"/>
        <end position="368"/>
    </location>
</feature>
<organism evidence="3">
    <name type="scientific">Perkinsus marinus (strain ATCC 50983 / TXsc)</name>
    <dbReference type="NCBI Taxonomy" id="423536"/>
    <lineage>
        <taxon>Eukaryota</taxon>
        <taxon>Sar</taxon>
        <taxon>Alveolata</taxon>
        <taxon>Perkinsozoa</taxon>
        <taxon>Perkinsea</taxon>
        <taxon>Perkinsida</taxon>
        <taxon>Perkinsidae</taxon>
        <taxon>Perkinsus</taxon>
    </lineage>
</organism>
<dbReference type="PROSITE" id="PS50994">
    <property type="entry name" value="INTEGRASE"/>
    <property type="match status" value="1"/>
</dbReference>
<reference evidence="2 3" key="1">
    <citation type="submission" date="2008-07" db="EMBL/GenBank/DDBJ databases">
        <authorList>
            <person name="El-Sayed N."/>
            <person name="Caler E."/>
            <person name="Inman J."/>
            <person name="Amedeo P."/>
            <person name="Hass B."/>
            <person name="Wortman J."/>
        </authorList>
    </citation>
    <scope>NUCLEOTIDE SEQUENCE [LARGE SCALE GENOMIC DNA]</scope>
    <source>
        <strain evidence="3">ATCC 50983 / TXsc</strain>
    </source>
</reference>
<dbReference type="EMBL" id="GG680950">
    <property type="protein sequence ID" value="EER05394.1"/>
    <property type="molecule type" value="Genomic_DNA"/>
</dbReference>
<name>C5LD50_PERM5</name>
<dbReference type="InterPro" id="IPR036397">
    <property type="entry name" value="RNaseH_sf"/>
</dbReference>
<evidence type="ECO:0000313" key="2">
    <source>
        <dbReference type="EMBL" id="EER05394.1"/>
    </source>
</evidence>
<dbReference type="SUPFAM" id="SSF53098">
    <property type="entry name" value="Ribonuclease H-like"/>
    <property type="match status" value="1"/>
</dbReference>
<feature type="non-terminal residue" evidence="2">
    <location>
        <position position="368"/>
    </location>
</feature>
<dbReference type="Proteomes" id="UP000007800">
    <property type="component" value="Unassembled WGS sequence"/>
</dbReference>
<sequence length="368" mass="41534">MKLEVQFFTDNSANFFRLRKAQQYVLDENDDSKDIIWPPKSLDIPQWESKVLLGIAKNLALLNGTIYHLSGRHNPADAFSRGTPLTTLPHEDAGLKLAVEVSRRREGLPYDVDTEHVDTIGSDQVKEVVDFCTIELSDNETPISLREAIISMQYEDSSLGKLLDFDKYGHPEPRLLRKYAVVIPKDGSPKYVINAVTDGLVVPYCRQLDVVKALHLFYGHLGSHKLFKSTCSDFDCGSLKNFVRHQRDCEVCRVQRGYRTLSHRLGRSLVRNERPWEVLAVDLIGPYVQRDRISYDPKVESTMCLILVDSYTGYLCHAVVHDYAPAVAVAASLDAVCLDHQYPKAIVSDADSRFRSTQVSSWSLSMGV</sequence>
<dbReference type="InterPro" id="IPR050951">
    <property type="entry name" value="Retrovirus_Pol_polyprotein"/>
</dbReference>
<dbReference type="InterPro" id="IPR001584">
    <property type="entry name" value="Integrase_cat-core"/>
</dbReference>
<dbReference type="PANTHER" id="PTHR37984">
    <property type="entry name" value="PROTEIN CBG26694"/>
    <property type="match status" value="1"/>
</dbReference>
<dbReference type="OrthoDB" id="8194935at2759"/>
<evidence type="ECO:0000313" key="3">
    <source>
        <dbReference type="Proteomes" id="UP000007800"/>
    </source>
</evidence>
<gene>
    <name evidence="2" type="ORF">Pmar_PMAR029572</name>
</gene>
<evidence type="ECO:0000259" key="1">
    <source>
        <dbReference type="PROSITE" id="PS50994"/>
    </source>
</evidence>
<dbReference type="PANTHER" id="PTHR37984:SF5">
    <property type="entry name" value="PROTEIN NYNRIN-LIKE"/>
    <property type="match status" value="1"/>
</dbReference>
<dbReference type="AlphaFoldDB" id="C5LD50"/>
<dbReference type="GO" id="GO:0015074">
    <property type="term" value="P:DNA integration"/>
    <property type="evidence" value="ECO:0007669"/>
    <property type="project" value="InterPro"/>
</dbReference>
<accession>C5LD50</accession>
<dbReference type="InParanoid" id="C5LD50"/>
<keyword evidence="3" id="KW-1185">Reference proteome</keyword>